<dbReference type="GO" id="GO:0016324">
    <property type="term" value="C:apical plasma membrane"/>
    <property type="evidence" value="ECO:0007669"/>
    <property type="project" value="UniProtKB-SubCell"/>
</dbReference>
<evidence type="ECO:0000256" key="17">
    <source>
        <dbReference type="ARBA" id="ARBA00042904"/>
    </source>
</evidence>
<accession>A0A9W8C6N1</accession>
<proteinExistence type="inferred from homology"/>
<dbReference type="GO" id="GO:0044325">
    <property type="term" value="F:transmembrane transporter binding"/>
    <property type="evidence" value="ECO:0007669"/>
    <property type="project" value="TreeGrafter"/>
</dbReference>
<comment type="subcellular location">
    <subcellularLocation>
        <location evidence="14">Apical cell membrane</location>
        <topology evidence="14">Single-pass membrane protein</topology>
    </subcellularLocation>
    <subcellularLocation>
        <location evidence="1">Cell membrane</location>
        <topology evidence="1">Single-pass type I membrane protein</topology>
    </subcellularLocation>
</comment>
<organism evidence="20 21">
    <name type="scientific">Triplophysa rosa</name>
    <name type="common">Cave loach</name>
    <dbReference type="NCBI Taxonomy" id="992332"/>
    <lineage>
        <taxon>Eukaryota</taxon>
        <taxon>Metazoa</taxon>
        <taxon>Chordata</taxon>
        <taxon>Craniata</taxon>
        <taxon>Vertebrata</taxon>
        <taxon>Euteleostomi</taxon>
        <taxon>Actinopterygii</taxon>
        <taxon>Neopterygii</taxon>
        <taxon>Teleostei</taxon>
        <taxon>Ostariophysi</taxon>
        <taxon>Cypriniformes</taxon>
        <taxon>Nemacheilidae</taxon>
        <taxon>Triplophysa</taxon>
    </lineage>
</organism>
<evidence type="ECO:0000256" key="8">
    <source>
        <dbReference type="ARBA" id="ARBA00022882"/>
    </source>
</evidence>
<evidence type="ECO:0000256" key="13">
    <source>
        <dbReference type="ARBA" id="ARBA00023303"/>
    </source>
</evidence>
<dbReference type="GO" id="GO:0015459">
    <property type="term" value="F:potassium channel regulator activity"/>
    <property type="evidence" value="ECO:0007669"/>
    <property type="project" value="TreeGrafter"/>
</dbReference>
<evidence type="ECO:0000256" key="14">
    <source>
        <dbReference type="ARBA" id="ARBA00037861"/>
    </source>
</evidence>
<dbReference type="GO" id="GO:0060307">
    <property type="term" value="P:regulation of ventricular cardiac muscle cell membrane repolarization"/>
    <property type="evidence" value="ECO:0007669"/>
    <property type="project" value="TreeGrafter"/>
</dbReference>
<evidence type="ECO:0000256" key="18">
    <source>
        <dbReference type="ARBA" id="ARBA00042937"/>
    </source>
</evidence>
<evidence type="ECO:0000256" key="12">
    <source>
        <dbReference type="ARBA" id="ARBA00023136"/>
    </source>
</evidence>
<sequence>MKLVSVYQCIHLYAYCPKRFTRMTMDTNLTLHLQESLTNALSNFLESWRLNVTQSQQDLHQRVAEENVRNVIWYLVVMIGIFSFIVVSVLVSTVKSKRREHDNDPYHKYIEGDWSSQTNAHFQSFVIANLNMTPQD</sequence>
<keyword evidence="7" id="KW-0631">Potassium channel</keyword>
<dbReference type="GO" id="GO:0005251">
    <property type="term" value="F:delayed rectifier potassium channel activity"/>
    <property type="evidence" value="ECO:0007669"/>
    <property type="project" value="TreeGrafter"/>
</dbReference>
<evidence type="ECO:0000256" key="4">
    <source>
        <dbReference type="ARBA" id="ARBA00022475"/>
    </source>
</evidence>
<evidence type="ECO:0000256" key="9">
    <source>
        <dbReference type="ARBA" id="ARBA00022958"/>
    </source>
</evidence>
<dbReference type="GO" id="GO:0086091">
    <property type="term" value="P:regulation of heart rate by cardiac conduction"/>
    <property type="evidence" value="ECO:0007669"/>
    <property type="project" value="TreeGrafter"/>
</dbReference>
<comment type="caution">
    <text evidence="20">The sequence shown here is derived from an EMBL/GenBank/DDBJ whole genome shotgun (WGS) entry which is preliminary data.</text>
</comment>
<keyword evidence="8" id="KW-0851">Voltage-gated channel</keyword>
<evidence type="ECO:0000313" key="21">
    <source>
        <dbReference type="Proteomes" id="UP001059041"/>
    </source>
</evidence>
<comment type="similarity">
    <text evidence="2">Belongs to the potassium channel KCNE family.</text>
</comment>
<keyword evidence="4" id="KW-1003">Cell membrane</keyword>
<dbReference type="AlphaFoldDB" id="A0A9W8C6N1"/>
<evidence type="ECO:0000256" key="11">
    <source>
        <dbReference type="ARBA" id="ARBA00023065"/>
    </source>
</evidence>
<keyword evidence="12 19" id="KW-0472">Membrane</keyword>
<evidence type="ECO:0000256" key="2">
    <source>
        <dbReference type="ARBA" id="ARBA00005688"/>
    </source>
</evidence>
<keyword evidence="11" id="KW-0406">Ion transport</keyword>
<dbReference type="EMBL" id="JAFHDT010000006">
    <property type="protein sequence ID" value="KAI7808379.1"/>
    <property type="molecule type" value="Genomic_DNA"/>
</dbReference>
<dbReference type="GO" id="GO:0008076">
    <property type="term" value="C:voltage-gated potassium channel complex"/>
    <property type="evidence" value="ECO:0007669"/>
    <property type="project" value="TreeGrafter"/>
</dbReference>
<dbReference type="Proteomes" id="UP001059041">
    <property type="component" value="Linkage Group LG6"/>
</dbReference>
<protein>
    <recommendedName>
        <fullName evidence="15">Potassium voltage-gated channel subfamily E member 2</fullName>
    </recommendedName>
    <alternativeName>
        <fullName evidence="16">MinK-related peptide 1</fullName>
    </alternativeName>
    <alternativeName>
        <fullName evidence="17">Minimum potassium ion channel-related peptide 1</fullName>
    </alternativeName>
    <alternativeName>
        <fullName evidence="18">Potassium channel subunit beta MiRP1</fullName>
    </alternativeName>
</protein>
<keyword evidence="6 19" id="KW-0812">Transmembrane</keyword>
<keyword evidence="10 19" id="KW-1133">Transmembrane helix</keyword>
<dbReference type="PANTHER" id="PTHR15282:SF8">
    <property type="entry name" value="POTASSIUM VOLTAGE-GATED CHANNEL SUBFAMILY E MEMBER 2"/>
    <property type="match status" value="1"/>
</dbReference>
<dbReference type="GO" id="GO:0097623">
    <property type="term" value="P:potassium ion export across plasma membrane"/>
    <property type="evidence" value="ECO:0007669"/>
    <property type="project" value="TreeGrafter"/>
</dbReference>
<evidence type="ECO:0000256" key="10">
    <source>
        <dbReference type="ARBA" id="ARBA00022989"/>
    </source>
</evidence>
<evidence type="ECO:0000256" key="7">
    <source>
        <dbReference type="ARBA" id="ARBA00022826"/>
    </source>
</evidence>
<name>A0A9W8C6N1_TRIRA</name>
<evidence type="ECO:0000256" key="3">
    <source>
        <dbReference type="ARBA" id="ARBA00022448"/>
    </source>
</evidence>
<evidence type="ECO:0000256" key="1">
    <source>
        <dbReference type="ARBA" id="ARBA00004251"/>
    </source>
</evidence>
<keyword evidence="9" id="KW-0630">Potassium</keyword>
<keyword evidence="5" id="KW-0633">Potassium transport</keyword>
<reference evidence="20" key="1">
    <citation type="submission" date="2021-02" db="EMBL/GenBank/DDBJ databases">
        <title>Comparative genomics reveals that relaxation of natural selection precedes convergent phenotypic evolution of cavefish.</title>
        <authorList>
            <person name="Peng Z."/>
        </authorList>
    </citation>
    <scope>NUCLEOTIDE SEQUENCE</scope>
    <source>
        <tissue evidence="20">Muscle</tissue>
    </source>
</reference>
<keyword evidence="3" id="KW-0813">Transport</keyword>
<dbReference type="PANTHER" id="PTHR15282">
    <property type="entry name" value="POTASSIUM VOLTAGE-GATED CHANNEL SUBFAMILY E MEMBER 1, 3"/>
    <property type="match status" value="1"/>
</dbReference>
<evidence type="ECO:0000256" key="16">
    <source>
        <dbReference type="ARBA" id="ARBA00041657"/>
    </source>
</evidence>
<evidence type="ECO:0000313" key="20">
    <source>
        <dbReference type="EMBL" id="KAI7808379.1"/>
    </source>
</evidence>
<evidence type="ECO:0000256" key="5">
    <source>
        <dbReference type="ARBA" id="ARBA00022538"/>
    </source>
</evidence>
<gene>
    <name evidence="20" type="ORF">IRJ41_003307</name>
</gene>
<feature type="transmembrane region" description="Helical" evidence="19">
    <location>
        <begin position="71"/>
        <end position="91"/>
    </location>
</feature>
<dbReference type="GO" id="GO:1902282">
    <property type="term" value="F:voltage-gated potassium channel activity involved in ventricular cardiac muscle cell action potential repolarization"/>
    <property type="evidence" value="ECO:0007669"/>
    <property type="project" value="TreeGrafter"/>
</dbReference>
<dbReference type="Pfam" id="PF02060">
    <property type="entry name" value="ISK_Channel"/>
    <property type="match status" value="1"/>
</dbReference>
<keyword evidence="13" id="KW-0407">Ion channel</keyword>
<evidence type="ECO:0000256" key="15">
    <source>
        <dbReference type="ARBA" id="ARBA00039513"/>
    </source>
</evidence>
<dbReference type="InterPro" id="IPR000369">
    <property type="entry name" value="K_chnl_KCNE"/>
</dbReference>
<evidence type="ECO:0000256" key="19">
    <source>
        <dbReference type="SAM" id="Phobius"/>
    </source>
</evidence>
<keyword evidence="21" id="KW-1185">Reference proteome</keyword>
<evidence type="ECO:0000256" key="6">
    <source>
        <dbReference type="ARBA" id="ARBA00022692"/>
    </source>
</evidence>